<comment type="catalytic activity">
    <reaction evidence="1 6">
        <text>a beta-lactam + H2O = a substituted beta-amino acid</text>
        <dbReference type="Rhea" id="RHEA:20401"/>
        <dbReference type="ChEBI" id="CHEBI:15377"/>
        <dbReference type="ChEBI" id="CHEBI:35627"/>
        <dbReference type="ChEBI" id="CHEBI:140347"/>
        <dbReference type="EC" id="3.5.2.6"/>
    </reaction>
</comment>
<protein>
    <recommendedName>
        <fullName evidence="3 6">Beta-lactamase</fullName>
        <ecNumber evidence="3 6">3.5.2.6</ecNumber>
    </recommendedName>
</protein>
<evidence type="ECO:0000256" key="5">
    <source>
        <dbReference type="ARBA" id="ARBA00023251"/>
    </source>
</evidence>
<dbReference type="NCBIfam" id="NF033103">
    <property type="entry name" value="bla_class_A"/>
    <property type="match status" value="1"/>
</dbReference>
<dbReference type="InterPro" id="IPR012338">
    <property type="entry name" value="Beta-lactam/transpept-like"/>
</dbReference>
<dbReference type="PRINTS" id="PR00118">
    <property type="entry name" value="BLACTAMASEA"/>
</dbReference>
<keyword evidence="4 6" id="KW-0378">Hydrolase</keyword>
<gene>
    <name evidence="9" type="ORF">AY555_06915</name>
</gene>
<dbReference type="GO" id="GO:0008800">
    <property type="term" value="F:beta-lactamase activity"/>
    <property type="evidence" value="ECO:0007669"/>
    <property type="project" value="UniProtKB-UniRule"/>
</dbReference>
<evidence type="ECO:0000256" key="3">
    <source>
        <dbReference type="ARBA" id="ARBA00012865"/>
    </source>
</evidence>
<dbReference type="SUPFAM" id="SSF56601">
    <property type="entry name" value="beta-lactamase/transpeptidase-like"/>
    <property type="match status" value="1"/>
</dbReference>
<feature type="domain" description="Beta-lactamase class A catalytic" evidence="8">
    <location>
        <begin position="55"/>
        <end position="271"/>
    </location>
</feature>
<evidence type="ECO:0000256" key="4">
    <source>
        <dbReference type="ARBA" id="ARBA00022801"/>
    </source>
</evidence>
<keyword evidence="7" id="KW-0732">Signal</keyword>
<evidence type="ECO:0000259" key="8">
    <source>
        <dbReference type="Pfam" id="PF13354"/>
    </source>
</evidence>
<evidence type="ECO:0000256" key="1">
    <source>
        <dbReference type="ARBA" id="ARBA00001526"/>
    </source>
</evidence>
<dbReference type="InterPro" id="IPR000871">
    <property type="entry name" value="Beta-lactam_class-A"/>
</dbReference>
<dbReference type="PANTHER" id="PTHR35333:SF3">
    <property type="entry name" value="BETA-LACTAMASE-TYPE TRANSPEPTIDASE FOLD CONTAINING PROTEIN"/>
    <property type="match status" value="1"/>
</dbReference>
<dbReference type="GO" id="GO:0046677">
    <property type="term" value="P:response to antibiotic"/>
    <property type="evidence" value="ECO:0007669"/>
    <property type="project" value="UniProtKB-UniRule"/>
</dbReference>
<dbReference type="PANTHER" id="PTHR35333">
    <property type="entry name" value="BETA-LACTAMASE"/>
    <property type="match status" value="1"/>
</dbReference>
<dbReference type="Pfam" id="PF13354">
    <property type="entry name" value="Beta-lactamase2"/>
    <property type="match status" value="1"/>
</dbReference>
<keyword evidence="10" id="KW-1185">Reference proteome</keyword>
<dbReference type="Proteomes" id="UP000076066">
    <property type="component" value="Chromosome"/>
</dbReference>
<evidence type="ECO:0000313" key="10">
    <source>
        <dbReference type="Proteomes" id="UP000076066"/>
    </source>
</evidence>
<dbReference type="InterPro" id="IPR045155">
    <property type="entry name" value="Beta-lactam_cat"/>
</dbReference>
<feature type="chain" id="PRO_5044368623" description="Beta-lactamase" evidence="7">
    <location>
        <begin position="31"/>
        <end position="297"/>
    </location>
</feature>
<evidence type="ECO:0000256" key="2">
    <source>
        <dbReference type="ARBA" id="ARBA00009009"/>
    </source>
</evidence>
<evidence type="ECO:0000313" key="9">
    <source>
        <dbReference type="EMBL" id="AMW35606.1"/>
    </source>
</evidence>
<dbReference type="EC" id="3.5.2.6" evidence="3 6"/>
<keyword evidence="5 6" id="KW-0046">Antibiotic resistance</keyword>
<reference evidence="9 10" key="1">
    <citation type="submission" date="2016-02" db="EMBL/GenBank/DDBJ databases">
        <title>Complete Genome of H5569, the type strain of the newly described species Haematospirillium jordaniae.</title>
        <authorList>
            <person name="Nicholson A.C."/>
            <person name="Humrighouse B.W."/>
            <person name="Loparov V."/>
            <person name="McQuiston J.R."/>
        </authorList>
    </citation>
    <scope>NUCLEOTIDE SEQUENCE [LARGE SCALE GENOMIC DNA]</scope>
    <source>
        <strain evidence="9 10">H5569</strain>
    </source>
</reference>
<sequence>MQAAVYSRRSFLKTMSLFSVVALSPVYGVAAQHSSADAVQRLSDLESTFDGRLGVFAFDTSSGAALAWRSEERFPLCSTFKAFLAAAILHRSTSDIGLLDRVISYPLEELVFHSPVAQQHVHSGMSVRDMCAAAIQYSDNTAANLLMRILGGPDAVTAFMRQTGDMDFRLDRWETDLNTAIPGDLRDTSTPVAMARSLDHLLFGDVLSDTHRALLQDWLKGNTTGASRIRAGVPDGWMVGDKTGSGSYGTANAIGVLWPPGRKPVIVSVYTTQHYRGAVWRNDIVAQATRIIVDGLA</sequence>
<evidence type="ECO:0000256" key="6">
    <source>
        <dbReference type="RuleBase" id="RU361140"/>
    </source>
</evidence>
<organism evidence="9 10">
    <name type="scientific">Haematospirillum jordaniae</name>
    <dbReference type="NCBI Taxonomy" id="1549855"/>
    <lineage>
        <taxon>Bacteria</taxon>
        <taxon>Pseudomonadati</taxon>
        <taxon>Pseudomonadota</taxon>
        <taxon>Alphaproteobacteria</taxon>
        <taxon>Rhodospirillales</taxon>
        <taxon>Novispirillaceae</taxon>
        <taxon>Haematospirillum</taxon>
    </lineage>
</organism>
<feature type="signal peptide" evidence="7">
    <location>
        <begin position="1"/>
        <end position="30"/>
    </location>
</feature>
<dbReference type="AlphaFoldDB" id="A0A143DG37"/>
<dbReference type="EMBL" id="CP014525">
    <property type="protein sequence ID" value="AMW35606.1"/>
    <property type="molecule type" value="Genomic_DNA"/>
</dbReference>
<dbReference type="GO" id="GO:0030655">
    <property type="term" value="P:beta-lactam antibiotic catabolic process"/>
    <property type="evidence" value="ECO:0007669"/>
    <property type="project" value="InterPro"/>
</dbReference>
<evidence type="ECO:0000256" key="7">
    <source>
        <dbReference type="SAM" id="SignalP"/>
    </source>
</evidence>
<dbReference type="InterPro" id="IPR023650">
    <property type="entry name" value="Beta-lactam_class-A_AS"/>
</dbReference>
<dbReference type="Gene3D" id="3.40.710.10">
    <property type="entry name" value="DD-peptidase/beta-lactamase superfamily"/>
    <property type="match status" value="1"/>
</dbReference>
<accession>A0A143DG37</accession>
<comment type="similarity">
    <text evidence="2 6">Belongs to the class-A beta-lactamase family.</text>
</comment>
<proteinExistence type="inferred from homology"/>
<dbReference type="OrthoDB" id="9784149at2"/>
<dbReference type="PROSITE" id="PS00146">
    <property type="entry name" value="BETA_LACTAMASE_A"/>
    <property type="match status" value="1"/>
</dbReference>
<dbReference type="KEGG" id="hjo:AY555_06915"/>
<name>A0A143DG37_9PROT</name>